<dbReference type="PANTHER" id="PTHR11014:SF63">
    <property type="entry name" value="METALLOPEPTIDASE, PUTATIVE (AFU_ORTHOLOGUE AFUA_6G09600)-RELATED"/>
    <property type="match status" value="1"/>
</dbReference>
<comment type="caution">
    <text evidence="2">The sequence shown here is derived from an EMBL/GenBank/DDBJ whole genome shotgun (WGS) entry which is preliminary data.</text>
</comment>
<reference evidence="2 3" key="1">
    <citation type="submission" date="2018-06" db="EMBL/GenBank/DDBJ databases">
        <authorList>
            <consortium name="Pathogen Informatics"/>
            <person name="Doyle S."/>
        </authorList>
    </citation>
    <scope>NUCLEOTIDE SEQUENCE [LARGE SCALE GENOMIC DNA]</scope>
    <source>
        <strain evidence="2 3">NCTC10254</strain>
    </source>
</reference>
<dbReference type="Pfam" id="PF07687">
    <property type="entry name" value="M20_dimer"/>
    <property type="match status" value="1"/>
</dbReference>
<feature type="domain" description="Peptidase M20 dimerisation" evidence="1">
    <location>
        <begin position="188"/>
        <end position="286"/>
    </location>
</feature>
<evidence type="ECO:0000313" key="2">
    <source>
        <dbReference type="EMBL" id="SPW27868.1"/>
    </source>
</evidence>
<sequence>MSTSIEAIVDSTDLSWQWDFYRGLHGHPELSGQEEWTAAQIVAQLAAYDATVIDHIGGHGIVAIFTNGDPKDSDATVLLRADIDALPVVETTGADYASKNGNMHACGHDMHATALLGLCAILDANRDKWRGTVIALFQPAEENGSGALAMLDDGLVGRIPRPDVFLAQHIIPGPAGTVFSKEGPTLAGSDSIEIIVHGRSAHGSMPHTAIDPTYVAAMIVVRLQGIVGREIPPSEFAVASVGTLEAGHSNNIIPGEARIVVNCRTYDESVRERLNAAIERVVRAECAASGVTAEPTIRYFAHTPITNNSAEVFARVRPEFDSVFGAGSQDAREWTASEDFTNIPRAYGDAGRDSSLYWFVGCTPVDQWEAAAAAGTLERTIPVNHSGEFLPDFSPTVRACTIAAASAVFAYVGTEGS</sequence>
<dbReference type="Pfam" id="PF01546">
    <property type="entry name" value="Peptidase_M20"/>
    <property type="match status" value="1"/>
</dbReference>
<dbReference type="InterPro" id="IPR036264">
    <property type="entry name" value="Bact_exopeptidase_dim_dom"/>
</dbReference>
<dbReference type="Gene3D" id="3.30.70.360">
    <property type="match status" value="1"/>
</dbReference>
<dbReference type="EMBL" id="UARK01000003">
    <property type="protein sequence ID" value="SPW27868.1"/>
    <property type="molecule type" value="Genomic_DNA"/>
</dbReference>
<organism evidence="2 3">
    <name type="scientific">Corynebacterium matruchotii</name>
    <dbReference type="NCBI Taxonomy" id="43768"/>
    <lineage>
        <taxon>Bacteria</taxon>
        <taxon>Bacillati</taxon>
        <taxon>Actinomycetota</taxon>
        <taxon>Actinomycetes</taxon>
        <taxon>Mycobacteriales</taxon>
        <taxon>Corynebacteriaceae</taxon>
        <taxon>Corynebacterium</taxon>
    </lineage>
</organism>
<dbReference type="PANTHER" id="PTHR11014">
    <property type="entry name" value="PEPTIDASE M20 FAMILY MEMBER"/>
    <property type="match status" value="1"/>
</dbReference>
<dbReference type="EC" id="3.5.1.32" evidence="2"/>
<dbReference type="InterPro" id="IPR017439">
    <property type="entry name" value="Amidohydrolase"/>
</dbReference>
<dbReference type="SUPFAM" id="SSF55031">
    <property type="entry name" value="Bacterial exopeptidase dimerisation domain"/>
    <property type="match status" value="1"/>
</dbReference>
<dbReference type="SUPFAM" id="SSF53187">
    <property type="entry name" value="Zn-dependent exopeptidases"/>
    <property type="match status" value="1"/>
</dbReference>
<dbReference type="NCBIfam" id="TIGR01891">
    <property type="entry name" value="amidohydrolases"/>
    <property type="match status" value="1"/>
</dbReference>
<evidence type="ECO:0000259" key="1">
    <source>
        <dbReference type="Pfam" id="PF07687"/>
    </source>
</evidence>
<keyword evidence="2" id="KW-0645">Protease</keyword>
<dbReference type="GO" id="GO:0004180">
    <property type="term" value="F:carboxypeptidase activity"/>
    <property type="evidence" value="ECO:0007669"/>
    <property type="project" value="UniProtKB-KW"/>
</dbReference>
<accession>A0A6H9XFA9</accession>
<name>A0A6H9XFA9_9CORY</name>
<keyword evidence="2" id="KW-0121">Carboxypeptidase</keyword>
<dbReference type="Gene3D" id="3.40.630.10">
    <property type="entry name" value="Zn peptidases"/>
    <property type="match status" value="1"/>
</dbReference>
<dbReference type="RefSeq" id="WP_005525926.1">
    <property type="nucleotide sequence ID" value="NZ_CP050134.2"/>
</dbReference>
<dbReference type="Proteomes" id="UP000249886">
    <property type="component" value="Unassembled WGS sequence"/>
</dbReference>
<dbReference type="AlphaFoldDB" id="A0A6H9XFA9"/>
<proteinExistence type="predicted"/>
<dbReference type="EC" id="3.-.-.-" evidence="2"/>
<evidence type="ECO:0000313" key="3">
    <source>
        <dbReference type="Proteomes" id="UP000249886"/>
    </source>
</evidence>
<dbReference type="InterPro" id="IPR002933">
    <property type="entry name" value="Peptidase_M20"/>
</dbReference>
<dbReference type="GeneID" id="84574214"/>
<protein>
    <submittedName>
        <fullName evidence="2">Metal-dependentamidase/aminoacylase/carboxypeptidase</fullName>
        <ecNumber evidence="2">3.-.-.-</ecNumber>
        <ecNumber evidence="2">3.5.1.32</ecNumber>
    </submittedName>
</protein>
<dbReference type="InterPro" id="IPR011650">
    <property type="entry name" value="Peptidase_M20_dimer"/>
</dbReference>
<keyword evidence="2" id="KW-0378">Hydrolase</keyword>
<gene>
    <name evidence="2" type="primary">amiC</name>
    <name evidence="2" type="ORF">NCTC10254_01062</name>
</gene>
<dbReference type="GO" id="GO:0047980">
    <property type="term" value="F:hippurate hydrolase activity"/>
    <property type="evidence" value="ECO:0007669"/>
    <property type="project" value="UniProtKB-EC"/>
</dbReference>